<evidence type="ECO:0000256" key="1">
    <source>
        <dbReference type="SAM" id="MobiDB-lite"/>
    </source>
</evidence>
<dbReference type="Pfam" id="PF13482">
    <property type="entry name" value="RNase_H_2"/>
    <property type="match status" value="1"/>
</dbReference>
<evidence type="ECO:0000313" key="3">
    <source>
        <dbReference type="EMBL" id="EMA06922.1"/>
    </source>
</evidence>
<dbReference type="Gene3D" id="1.10.150.20">
    <property type="entry name" value="5' to 3' exonuclease, C-terminal subdomain"/>
    <property type="match status" value="1"/>
</dbReference>
<feature type="region of interest" description="Disordered" evidence="1">
    <location>
        <begin position="462"/>
        <end position="488"/>
    </location>
</feature>
<dbReference type="InterPro" id="IPR038720">
    <property type="entry name" value="YprB_RNase_H-like_dom"/>
</dbReference>
<sequence length="488" mass="54581">MGHSDRCRFMIGLTVLPEVTMQRCGGNQLQDIVRYFDSDVIFTPNRIHEPFLSTELDDSVHVMTQPLNSGEPIEIAGDNDIQLVWVSTPADLETLIQNTQQNLRQESSEVYLLSDQLAVSVNLIDLEARLDGLAAYRDTLAERNAVGEFTHLTIKANPEYRAEWQGVDVQGVMPSANEQQGISYAGIAHFELQSNGIVGGKTRKLERFGLRAVDQVGGTRIETLREANIHSRQDLSMSSVKKISSLSGFGQTTARTAIESAQVIEQGEIRKASGASLPEGKPIFIDIETDGLNPTIIWLIGVYLPDQDGRYMPFIETDPDKPDVALEAFLSWLAEFGRDRPIVAYNGWNFDFPVINEHIADHCPRYLELWESSYRFDLYDWAVKKNNATLPGLTNKLEDVAEALGWEPFDTGLTGAEVARLFQRYAANPCPATELDWERHKRYCEDDVRALAHIYNQIKASTNRMTSSGGRSRSSNKNSTSQGTLSDF</sequence>
<comment type="caution">
    <text evidence="3">The sequence shown here is derived from an EMBL/GenBank/DDBJ whole genome shotgun (WGS) entry which is preliminary data.</text>
</comment>
<gene>
    <name evidence="3" type="ORF">C438_05197</name>
</gene>
<keyword evidence="4" id="KW-1185">Reference proteome</keyword>
<dbReference type="EMBL" id="AOLP01000006">
    <property type="protein sequence ID" value="EMA06922.1"/>
    <property type="molecule type" value="Genomic_DNA"/>
</dbReference>
<dbReference type="Proteomes" id="UP000011553">
    <property type="component" value="Unassembled WGS sequence"/>
</dbReference>
<organism evidence="3 4">
    <name type="scientific">Haloferax denitrificans ATCC 35960</name>
    <dbReference type="NCBI Taxonomy" id="662478"/>
    <lineage>
        <taxon>Archaea</taxon>
        <taxon>Methanobacteriati</taxon>
        <taxon>Methanobacteriota</taxon>
        <taxon>Stenosarchaea group</taxon>
        <taxon>Halobacteria</taxon>
        <taxon>Halobacteriales</taxon>
        <taxon>Haloferacaceae</taxon>
        <taxon>Haloferax</taxon>
    </lineage>
</organism>
<accession>M0JCS5</accession>
<dbReference type="AlphaFoldDB" id="M0JCS5"/>
<dbReference type="GO" id="GO:0003676">
    <property type="term" value="F:nucleic acid binding"/>
    <property type="evidence" value="ECO:0007669"/>
    <property type="project" value="InterPro"/>
</dbReference>
<evidence type="ECO:0000313" key="4">
    <source>
        <dbReference type="Proteomes" id="UP000011553"/>
    </source>
</evidence>
<dbReference type="SUPFAM" id="SSF53098">
    <property type="entry name" value="Ribonuclease H-like"/>
    <property type="match status" value="1"/>
</dbReference>
<proteinExistence type="predicted"/>
<name>M0JCS5_9EURY</name>
<dbReference type="Gene3D" id="3.30.420.10">
    <property type="entry name" value="Ribonuclease H-like superfamily/Ribonuclease H"/>
    <property type="match status" value="1"/>
</dbReference>
<dbReference type="InterPro" id="IPR012337">
    <property type="entry name" value="RNaseH-like_sf"/>
</dbReference>
<feature type="domain" description="YprB ribonuclease H-like" evidence="2">
    <location>
        <begin position="283"/>
        <end position="457"/>
    </location>
</feature>
<dbReference type="PATRIC" id="fig|662478.6.peg.978"/>
<dbReference type="InterPro" id="IPR036397">
    <property type="entry name" value="RNaseH_sf"/>
</dbReference>
<reference evidence="3 4" key="1">
    <citation type="journal article" date="2014" name="PLoS Genet.">
        <title>Phylogenetically driven sequencing of extremely halophilic archaea reveals strategies for static and dynamic osmo-response.</title>
        <authorList>
            <person name="Becker E.A."/>
            <person name="Seitzer P.M."/>
            <person name="Tritt A."/>
            <person name="Larsen D."/>
            <person name="Krusor M."/>
            <person name="Yao A.I."/>
            <person name="Wu D."/>
            <person name="Madern D."/>
            <person name="Eisen J.A."/>
            <person name="Darling A.E."/>
            <person name="Facciotti M.T."/>
        </authorList>
    </citation>
    <scope>NUCLEOTIDE SEQUENCE [LARGE SCALE GENOMIC DNA]</scope>
    <source>
        <strain evidence="3 4">ATCC 35960</strain>
    </source>
</reference>
<protein>
    <recommendedName>
        <fullName evidence="2">YprB ribonuclease H-like domain-containing protein</fullName>
    </recommendedName>
</protein>
<evidence type="ECO:0000259" key="2">
    <source>
        <dbReference type="Pfam" id="PF13482"/>
    </source>
</evidence>